<dbReference type="Proteomes" id="UP000311919">
    <property type="component" value="Unassembled WGS sequence"/>
</dbReference>
<organism evidence="2 3">
    <name type="scientific">Schistosoma japonicum</name>
    <name type="common">Blood fluke</name>
    <dbReference type="NCBI Taxonomy" id="6182"/>
    <lineage>
        <taxon>Eukaryota</taxon>
        <taxon>Metazoa</taxon>
        <taxon>Spiralia</taxon>
        <taxon>Lophotrochozoa</taxon>
        <taxon>Platyhelminthes</taxon>
        <taxon>Trematoda</taxon>
        <taxon>Digenea</taxon>
        <taxon>Strigeidida</taxon>
        <taxon>Schistosomatoidea</taxon>
        <taxon>Schistosomatidae</taxon>
        <taxon>Schistosoma</taxon>
    </lineage>
</organism>
<protein>
    <submittedName>
        <fullName evidence="2">Uncharacterized protein</fullName>
    </submittedName>
</protein>
<keyword evidence="3" id="KW-1185">Reference proteome</keyword>
<dbReference type="OrthoDB" id="190846at2759"/>
<proteinExistence type="predicted"/>
<feature type="signal peptide" evidence="1">
    <location>
        <begin position="1"/>
        <end position="18"/>
    </location>
</feature>
<evidence type="ECO:0000313" key="3">
    <source>
        <dbReference type="Proteomes" id="UP000311919"/>
    </source>
</evidence>
<keyword evidence="1" id="KW-0732">Signal</keyword>
<sequence length="101" mass="11452">MLLFIAFMVFTCQQYSQMIFTSPGPHRSAFPNQVPLLKYGDGDGIVSLRSLSKTSTFETIIRFSDLLTLDKVALRCRQNVISMSTQVVDSGRVELYLKLRN</sequence>
<feature type="chain" id="PRO_5021398889" evidence="1">
    <location>
        <begin position="19"/>
        <end position="101"/>
    </location>
</feature>
<evidence type="ECO:0000256" key="1">
    <source>
        <dbReference type="SAM" id="SignalP"/>
    </source>
</evidence>
<accession>A0A4Z2DDJ5</accession>
<evidence type="ECO:0000313" key="2">
    <source>
        <dbReference type="EMBL" id="TNN14468.1"/>
    </source>
</evidence>
<reference evidence="2 3" key="1">
    <citation type="submission" date="2019-03" db="EMBL/GenBank/DDBJ databases">
        <title>An improved genome assembly of the fluke Schistosoma japonicum.</title>
        <authorList>
            <person name="Hu W."/>
            <person name="Luo F."/>
            <person name="Yin M."/>
            <person name="Mo X."/>
            <person name="Sun C."/>
            <person name="Wu Q."/>
            <person name="Zhu B."/>
            <person name="Xiang M."/>
            <person name="Wang J."/>
            <person name="Wang Y."/>
            <person name="Zhang T."/>
            <person name="Xu B."/>
            <person name="Zheng H."/>
            <person name="Feng Z."/>
        </authorList>
    </citation>
    <scope>NUCLEOTIDE SEQUENCE [LARGE SCALE GENOMIC DNA]</scope>
    <source>
        <strain evidence="2">HuSjv2</strain>
        <tissue evidence="2">Worms</tissue>
    </source>
</reference>
<gene>
    <name evidence="2" type="ORF">EWB00_002113</name>
</gene>
<comment type="caution">
    <text evidence="2">The sequence shown here is derived from an EMBL/GenBank/DDBJ whole genome shotgun (WGS) entry which is preliminary data.</text>
</comment>
<dbReference type="EMBL" id="SKCS01000174">
    <property type="protein sequence ID" value="TNN14468.1"/>
    <property type="molecule type" value="Genomic_DNA"/>
</dbReference>
<dbReference type="AlphaFoldDB" id="A0A4Z2DDJ5"/>
<name>A0A4Z2DDJ5_SCHJA</name>